<sequence>MAAGSQILGKGPNRDATSLCSPEKGEMESMILDSPRHCLSLTNGYGTELLMAGCLCMPDTFIYPPSLDMHDGGVSWLLDVSPFCGFTGGG</sequence>
<gene>
    <name evidence="2" type="ORF">PT974_09144</name>
</gene>
<proteinExistence type="predicted"/>
<organism evidence="2 3">
    <name type="scientific">Cladobotryum mycophilum</name>
    <dbReference type="NCBI Taxonomy" id="491253"/>
    <lineage>
        <taxon>Eukaryota</taxon>
        <taxon>Fungi</taxon>
        <taxon>Dikarya</taxon>
        <taxon>Ascomycota</taxon>
        <taxon>Pezizomycotina</taxon>
        <taxon>Sordariomycetes</taxon>
        <taxon>Hypocreomycetidae</taxon>
        <taxon>Hypocreales</taxon>
        <taxon>Hypocreaceae</taxon>
        <taxon>Cladobotryum</taxon>
    </lineage>
</organism>
<dbReference type="Proteomes" id="UP001338125">
    <property type="component" value="Unassembled WGS sequence"/>
</dbReference>
<evidence type="ECO:0000313" key="3">
    <source>
        <dbReference type="Proteomes" id="UP001338125"/>
    </source>
</evidence>
<evidence type="ECO:0000256" key="1">
    <source>
        <dbReference type="SAM" id="MobiDB-lite"/>
    </source>
</evidence>
<feature type="region of interest" description="Disordered" evidence="1">
    <location>
        <begin position="1"/>
        <end position="22"/>
    </location>
</feature>
<comment type="caution">
    <text evidence="2">The sequence shown here is derived from an EMBL/GenBank/DDBJ whole genome shotgun (WGS) entry which is preliminary data.</text>
</comment>
<keyword evidence="3" id="KW-1185">Reference proteome</keyword>
<protein>
    <submittedName>
        <fullName evidence="2">Uncharacterized protein</fullName>
    </submittedName>
</protein>
<name>A0ABR0SFD4_9HYPO</name>
<reference evidence="2 3" key="1">
    <citation type="submission" date="2024-01" db="EMBL/GenBank/DDBJ databases">
        <title>Complete genome of Cladobotryum mycophilum ATHUM6906.</title>
        <authorList>
            <person name="Christinaki A.C."/>
            <person name="Myridakis A.I."/>
            <person name="Kouvelis V.N."/>
        </authorList>
    </citation>
    <scope>NUCLEOTIDE SEQUENCE [LARGE SCALE GENOMIC DNA]</scope>
    <source>
        <strain evidence="2 3">ATHUM6906</strain>
    </source>
</reference>
<accession>A0ABR0SFD4</accession>
<evidence type="ECO:0000313" key="2">
    <source>
        <dbReference type="EMBL" id="KAK5990869.1"/>
    </source>
</evidence>
<dbReference type="EMBL" id="JAVFKD010000014">
    <property type="protein sequence ID" value="KAK5990869.1"/>
    <property type="molecule type" value="Genomic_DNA"/>
</dbReference>